<feature type="domain" description="Band 7" evidence="4">
    <location>
        <begin position="16"/>
        <end position="177"/>
    </location>
</feature>
<dbReference type="SUPFAM" id="SSF117892">
    <property type="entry name" value="Band 7/SPFH domain"/>
    <property type="match status" value="1"/>
</dbReference>
<name>A0ABS5K121_9BACT</name>
<dbReference type="Pfam" id="PF01145">
    <property type="entry name" value="Band_7"/>
    <property type="match status" value="1"/>
</dbReference>
<dbReference type="SMART" id="SM00244">
    <property type="entry name" value="PHB"/>
    <property type="match status" value="1"/>
</dbReference>
<proteinExistence type="inferred from homology"/>
<comment type="similarity">
    <text evidence="2">Belongs to the band 7/mec-2 family.</text>
</comment>
<dbReference type="Gene3D" id="3.30.479.30">
    <property type="entry name" value="Band 7 domain"/>
    <property type="match status" value="1"/>
</dbReference>
<sequence length="288" mass="32386">MNYYLLMIPVVIIFFAGIRIVRPTHRGLIERLGKYHSFANQGFHWIIPLIDRLYLVNVTEQMIDAEPQEIITNDNLNASVDAQVYFRVKAEEENVKESIYNVNDYTWQIVNLARTTLRNIIGTLTLKSANSERGKINDALYKTLHDETKSWGIDIVRTELKEIDPPKDVQETMNKVVKAENEKIAAIDSATAAETVADGVKRAKIKEAEGYKRAKILHAEGEAEAIKLVNEAADKYFIGNAQMLRKLEALEASLGNNAKIVIPTGSELVNIIGDMAGLLPLERKHKSD</sequence>
<comment type="caution">
    <text evidence="5">The sequence shown here is derived from an EMBL/GenBank/DDBJ whole genome shotgun (WGS) entry which is preliminary data.</text>
</comment>
<dbReference type="PANTHER" id="PTHR10264:SF19">
    <property type="entry name" value="AT06885P-RELATED"/>
    <property type="match status" value="1"/>
</dbReference>
<keyword evidence="3" id="KW-0472">Membrane</keyword>
<dbReference type="EMBL" id="JAGUCO010000030">
    <property type="protein sequence ID" value="MBS2100863.1"/>
    <property type="molecule type" value="Genomic_DNA"/>
</dbReference>
<organism evidence="5 6">
    <name type="scientific">Carboxylicivirga linearis</name>
    <dbReference type="NCBI Taxonomy" id="1628157"/>
    <lineage>
        <taxon>Bacteria</taxon>
        <taxon>Pseudomonadati</taxon>
        <taxon>Bacteroidota</taxon>
        <taxon>Bacteroidia</taxon>
        <taxon>Marinilabiliales</taxon>
        <taxon>Marinilabiliaceae</taxon>
        <taxon>Carboxylicivirga</taxon>
    </lineage>
</organism>
<evidence type="ECO:0000259" key="4">
    <source>
        <dbReference type="SMART" id="SM00244"/>
    </source>
</evidence>
<accession>A0ABS5K121</accession>
<dbReference type="PANTHER" id="PTHR10264">
    <property type="entry name" value="BAND 7 PROTEIN-RELATED"/>
    <property type="match status" value="1"/>
</dbReference>
<feature type="transmembrane region" description="Helical" evidence="3">
    <location>
        <begin position="6"/>
        <end position="22"/>
    </location>
</feature>
<dbReference type="InterPro" id="IPR001972">
    <property type="entry name" value="Stomatin_HflK_fam"/>
</dbReference>
<keyword evidence="3" id="KW-1133">Transmembrane helix</keyword>
<dbReference type="InterPro" id="IPR043202">
    <property type="entry name" value="Band-7_stomatin-like"/>
</dbReference>
<evidence type="ECO:0000313" key="5">
    <source>
        <dbReference type="EMBL" id="MBS2100863.1"/>
    </source>
</evidence>
<dbReference type="InterPro" id="IPR036013">
    <property type="entry name" value="Band_7/SPFH_dom_sf"/>
</dbReference>
<dbReference type="InterPro" id="IPR001107">
    <property type="entry name" value="Band_7"/>
</dbReference>
<dbReference type="Proteomes" id="UP000708576">
    <property type="component" value="Unassembled WGS sequence"/>
</dbReference>
<evidence type="ECO:0000256" key="3">
    <source>
        <dbReference type="SAM" id="Phobius"/>
    </source>
</evidence>
<evidence type="ECO:0000313" key="6">
    <source>
        <dbReference type="Proteomes" id="UP000708576"/>
    </source>
</evidence>
<reference evidence="5 6" key="1">
    <citation type="journal article" date="2015" name="Int. J. Syst. Evol. Microbiol.">
        <title>Carboxylicivirga linearis sp. nov., isolated from a sea cucumber culture pond.</title>
        <authorList>
            <person name="Wang F.Q."/>
            <person name="Zhou Y.X."/>
            <person name="Lin X.Z."/>
            <person name="Chen G.J."/>
            <person name="Du Z.J."/>
        </authorList>
    </citation>
    <scope>NUCLEOTIDE SEQUENCE [LARGE SCALE GENOMIC DNA]</scope>
    <source>
        <strain evidence="5 6">FB218</strain>
    </source>
</reference>
<evidence type="ECO:0000256" key="1">
    <source>
        <dbReference type="ARBA" id="ARBA00004167"/>
    </source>
</evidence>
<evidence type="ECO:0000256" key="2">
    <source>
        <dbReference type="ARBA" id="ARBA00008164"/>
    </source>
</evidence>
<keyword evidence="3" id="KW-0812">Transmembrane</keyword>
<comment type="subcellular location">
    <subcellularLocation>
        <location evidence="1">Membrane</location>
        <topology evidence="1">Single-pass membrane protein</topology>
    </subcellularLocation>
</comment>
<dbReference type="CDD" id="cd08829">
    <property type="entry name" value="SPFH_paraslipin"/>
    <property type="match status" value="1"/>
</dbReference>
<protein>
    <submittedName>
        <fullName evidence="5">SPFH/Band 7/PHB domain protein</fullName>
    </submittedName>
</protein>
<dbReference type="PRINTS" id="PR00721">
    <property type="entry name" value="STOMATIN"/>
</dbReference>
<gene>
    <name evidence="5" type="ORF">KEM10_21430</name>
</gene>
<keyword evidence="6" id="KW-1185">Reference proteome</keyword>
<dbReference type="RefSeq" id="WP_212219541.1">
    <property type="nucleotide sequence ID" value="NZ_JAGUCO010000030.1"/>
</dbReference>